<dbReference type="SUPFAM" id="SSF54427">
    <property type="entry name" value="NTF2-like"/>
    <property type="match status" value="1"/>
</dbReference>
<feature type="transmembrane region" description="Helical" evidence="7">
    <location>
        <begin position="40"/>
        <end position="60"/>
    </location>
</feature>
<reference evidence="9 10" key="1">
    <citation type="submission" date="2017-06" db="EMBL/GenBank/DDBJ databases">
        <title>Comparative genomic analysis of Ambrosia Fusariam Clade fungi.</title>
        <authorList>
            <person name="Stajich J.E."/>
            <person name="Carrillo J."/>
            <person name="Kijimoto T."/>
            <person name="Eskalen A."/>
            <person name="O'Donnell K."/>
            <person name="Kasson M."/>
        </authorList>
    </citation>
    <scope>NUCLEOTIDE SEQUENCE [LARGE SCALE GENOMIC DNA]</scope>
    <source>
        <strain evidence="9 10">NRRL62579</strain>
    </source>
</reference>
<accession>A0A428T7V4</accession>
<dbReference type="Pfam" id="PF07366">
    <property type="entry name" value="SnoaL"/>
    <property type="match status" value="1"/>
</dbReference>
<evidence type="ECO:0000256" key="3">
    <source>
        <dbReference type="ARBA" id="ARBA00022989"/>
    </source>
</evidence>
<feature type="transmembrane region" description="Helical" evidence="7">
    <location>
        <begin position="95"/>
        <end position="119"/>
    </location>
</feature>
<evidence type="ECO:0000259" key="8">
    <source>
        <dbReference type="Pfam" id="PF20684"/>
    </source>
</evidence>
<dbReference type="EMBL" id="NKCK01000118">
    <property type="protein sequence ID" value="RSL98111.1"/>
    <property type="molecule type" value="Genomic_DNA"/>
</dbReference>
<protein>
    <recommendedName>
        <fullName evidence="8">Rhodopsin domain-containing protein</fullName>
    </recommendedName>
</protein>
<evidence type="ECO:0000256" key="5">
    <source>
        <dbReference type="ARBA" id="ARBA00038359"/>
    </source>
</evidence>
<feature type="region of interest" description="Disordered" evidence="6">
    <location>
        <begin position="290"/>
        <end position="345"/>
    </location>
</feature>
<evidence type="ECO:0000313" key="10">
    <source>
        <dbReference type="Proteomes" id="UP000287144"/>
    </source>
</evidence>
<keyword evidence="10" id="KW-1185">Reference proteome</keyword>
<keyword evidence="4 7" id="KW-0472">Membrane</keyword>
<feature type="transmembrane region" description="Helical" evidence="7">
    <location>
        <begin position="182"/>
        <end position="201"/>
    </location>
</feature>
<dbReference type="InterPro" id="IPR052337">
    <property type="entry name" value="SAT4-like"/>
</dbReference>
<feature type="transmembrane region" description="Helical" evidence="7">
    <location>
        <begin position="6"/>
        <end position="31"/>
    </location>
</feature>
<comment type="similarity">
    <text evidence="5">Belongs to the SAT4 family.</text>
</comment>
<evidence type="ECO:0000256" key="6">
    <source>
        <dbReference type="SAM" id="MobiDB-lite"/>
    </source>
</evidence>
<dbReference type="Proteomes" id="UP000287144">
    <property type="component" value="Unassembled WGS sequence"/>
</dbReference>
<dbReference type="PANTHER" id="PTHR33048:SF92">
    <property type="entry name" value="INTEGRAL MEMBRANE PROTEIN"/>
    <property type="match status" value="1"/>
</dbReference>
<evidence type="ECO:0000313" key="9">
    <source>
        <dbReference type="EMBL" id="RSL98111.1"/>
    </source>
</evidence>
<feature type="transmembrane region" description="Helical" evidence="7">
    <location>
        <begin position="131"/>
        <end position="154"/>
    </location>
</feature>
<dbReference type="GO" id="GO:0016020">
    <property type="term" value="C:membrane"/>
    <property type="evidence" value="ECO:0007669"/>
    <property type="project" value="UniProtKB-SubCell"/>
</dbReference>
<dbReference type="PANTHER" id="PTHR33048">
    <property type="entry name" value="PTH11-LIKE INTEGRAL MEMBRANE PROTEIN (AFU_ORTHOLOGUE AFUA_5G11245)"/>
    <property type="match status" value="1"/>
</dbReference>
<dbReference type="InterPro" id="IPR049326">
    <property type="entry name" value="Rhodopsin_dom_fungi"/>
</dbReference>
<dbReference type="Gene3D" id="3.10.450.50">
    <property type="match status" value="1"/>
</dbReference>
<keyword evidence="2 7" id="KW-0812">Transmembrane</keyword>
<dbReference type="AlphaFoldDB" id="A0A428T7V4"/>
<feature type="compositionally biased region" description="Low complexity" evidence="6">
    <location>
        <begin position="479"/>
        <end position="488"/>
    </location>
</feature>
<gene>
    <name evidence="9" type="ORF">CEP52_010473</name>
</gene>
<dbReference type="InterPro" id="IPR009959">
    <property type="entry name" value="Cyclase_SnoaL-like"/>
</dbReference>
<comment type="subcellular location">
    <subcellularLocation>
        <location evidence="1">Membrane</location>
        <topology evidence="1">Multi-pass membrane protein</topology>
    </subcellularLocation>
</comment>
<evidence type="ECO:0000256" key="4">
    <source>
        <dbReference type="ARBA" id="ARBA00023136"/>
    </source>
</evidence>
<dbReference type="STRING" id="1325735.A0A428T7V4"/>
<feature type="region of interest" description="Disordered" evidence="6">
    <location>
        <begin position="471"/>
        <end position="491"/>
    </location>
</feature>
<dbReference type="Pfam" id="PF20684">
    <property type="entry name" value="Fung_rhodopsin"/>
    <property type="match status" value="1"/>
</dbReference>
<feature type="transmembrane region" description="Helical" evidence="7">
    <location>
        <begin position="213"/>
        <end position="235"/>
    </location>
</feature>
<proteinExistence type="inferred from homology"/>
<dbReference type="GO" id="GO:0030638">
    <property type="term" value="P:polyketide metabolic process"/>
    <property type="evidence" value="ECO:0007669"/>
    <property type="project" value="InterPro"/>
</dbReference>
<evidence type="ECO:0000256" key="7">
    <source>
        <dbReference type="SAM" id="Phobius"/>
    </source>
</evidence>
<feature type="domain" description="Rhodopsin" evidence="8">
    <location>
        <begin position="27"/>
        <end position="273"/>
    </location>
</feature>
<evidence type="ECO:0000256" key="1">
    <source>
        <dbReference type="ARBA" id="ARBA00004141"/>
    </source>
</evidence>
<keyword evidence="3 7" id="KW-1133">Transmembrane helix</keyword>
<organism evidence="9 10">
    <name type="scientific">Fusarium oligoseptatum</name>
    <dbReference type="NCBI Taxonomy" id="2604345"/>
    <lineage>
        <taxon>Eukaryota</taxon>
        <taxon>Fungi</taxon>
        <taxon>Dikarya</taxon>
        <taxon>Ascomycota</taxon>
        <taxon>Pezizomycotina</taxon>
        <taxon>Sordariomycetes</taxon>
        <taxon>Hypocreomycetidae</taxon>
        <taxon>Hypocreales</taxon>
        <taxon>Nectriaceae</taxon>
        <taxon>Fusarium</taxon>
        <taxon>Fusarium solani species complex</taxon>
    </lineage>
</organism>
<name>A0A428T7V4_9HYPO</name>
<sequence length="628" mass="70527">MAPAPSGAAVLGTIYTLIVLAALVIAARIYLRIVIQKRRLLASDFIMILAWLSAVTTSSFDIVLKKHGALEADINYTLTNYQPDSDEEFEHVMKMIWASVIPFFTTFYLCKAALVSVYLQLFPPFMKKRRMLLWATIIYCVIAYIVSIALQLFLCFPIERNWSIKEPEKICPEDALKIVFEVAWALHFTGSLALFALPFLILQNLNMRTKTKIGVYCVFLLGLIDIAFSLTRFLTVLLSHVGSFSSHHNNCALDVYVGLIIACLPSLRPYLRRNFGASYQYDYNESGRVTKSTVTRRPGQSGFEELGESPYAGPSTGGSRAIPSRHAAESAEFSTDGDDDKKSNRSDIELVNINVGANKIASSFQTILDCQNNGKRDELEAYIQPTVNIVGGSQKRDEFIAFLRSGVEDGKQKSKLDSYIVDHESQAIAARIINIESTQDGNATSEMFEYQEVIMAWFVDGRLSTFKTIQDNDARRARQPTAPRTPDALAQRAPTSLDLRAQYHQYIASMNNRSMEADFENFVQTIVTHNGRTMTTSDYMKPIRVSQEAIESLKLEVQDMLVDNESGTVAVRIKFTGVSVGVWGNAEPSGKPVTFHEHAMYWFEGGKVFFVWAALDFDEYRQQLKENS</sequence>
<comment type="caution">
    <text evidence="9">The sequence shown here is derived from an EMBL/GenBank/DDBJ whole genome shotgun (WGS) entry which is preliminary data.</text>
</comment>
<dbReference type="InterPro" id="IPR032710">
    <property type="entry name" value="NTF2-like_dom_sf"/>
</dbReference>
<evidence type="ECO:0000256" key="2">
    <source>
        <dbReference type="ARBA" id="ARBA00022692"/>
    </source>
</evidence>